<dbReference type="CDD" id="cd06445">
    <property type="entry name" value="ATase"/>
    <property type="match status" value="1"/>
</dbReference>
<dbReference type="InterPro" id="IPR036388">
    <property type="entry name" value="WH-like_DNA-bd_sf"/>
</dbReference>
<evidence type="ECO:0000313" key="13">
    <source>
        <dbReference type="Proteomes" id="UP000251213"/>
    </source>
</evidence>
<gene>
    <name evidence="12" type="ORF">DL897_02390</name>
</gene>
<dbReference type="SUPFAM" id="SSF46767">
    <property type="entry name" value="Methylated DNA-protein cysteine methyltransferase, C-terminal domain"/>
    <property type="match status" value="1"/>
</dbReference>
<dbReference type="Pfam" id="PF01035">
    <property type="entry name" value="DNA_binding_1"/>
    <property type="match status" value="1"/>
</dbReference>
<dbReference type="FunFam" id="1.10.10.10:FF:000214">
    <property type="entry name" value="Methylated-DNA--protein-cysteine methyltransferase"/>
    <property type="match status" value="1"/>
</dbReference>
<evidence type="ECO:0000256" key="9">
    <source>
        <dbReference type="HAMAP-Rule" id="MF_00772"/>
    </source>
</evidence>
<dbReference type="InterPro" id="IPR008332">
    <property type="entry name" value="MethylG_MeTrfase_N"/>
</dbReference>
<evidence type="ECO:0000256" key="1">
    <source>
        <dbReference type="ARBA" id="ARBA00001286"/>
    </source>
</evidence>
<dbReference type="AlphaFoldDB" id="A0A364K9E2"/>
<protein>
    <recommendedName>
        <fullName evidence="9">Methylated-DNA--protein-cysteine methyltransferase</fullName>
        <ecNumber evidence="9">2.1.1.63</ecNumber>
    </recommendedName>
    <alternativeName>
        <fullName evidence="9">6-O-methylguanine-DNA methyltransferase</fullName>
        <shortName evidence="9">MGMT</shortName>
    </alternativeName>
    <alternativeName>
        <fullName evidence="9">O-6-methylguanine-DNA-alkyltransferase</fullName>
    </alternativeName>
</protein>
<evidence type="ECO:0000256" key="5">
    <source>
        <dbReference type="ARBA" id="ARBA00022679"/>
    </source>
</evidence>
<keyword evidence="6 9" id="KW-0227">DNA damage</keyword>
<evidence type="ECO:0000259" key="10">
    <source>
        <dbReference type="Pfam" id="PF01035"/>
    </source>
</evidence>
<dbReference type="EMBL" id="QJKK01000001">
    <property type="protein sequence ID" value="RAL26917.1"/>
    <property type="molecule type" value="Genomic_DNA"/>
</dbReference>
<dbReference type="Gene3D" id="3.30.160.70">
    <property type="entry name" value="Methylated DNA-protein cysteine methyltransferase domain"/>
    <property type="match status" value="1"/>
</dbReference>
<comment type="similarity">
    <text evidence="2 9">Belongs to the MGMT family.</text>
</comment>
<comment type="catalytic activity">
    <reaction evidence="1 9">
        <text>a 4-O-methyl-thymidine in DNA + L-cysteinyl-[protein] = a thymidine in DNA + S-methyl-L-cysteinyl-[protein]</text>
        <dbReference type="Rhea" id="RHEA:53428"/>
        <dbReference type="Rhea" id="RHEA-COMP:10131"/>
        <dbReference type="Rhea" id="RHEA-COMP:10132"/>
        <dbReference type="Rhea" id="RHEA-COMP:13555"/>
        <dbReference type="Rhea" id="RHEA-COMP:13556"/>
        <dbReference type="ChEBI" id="CHEBI:29950"/>
        <dbReference type="ChEBI" id="CHEBI:82612"/>
        <dbReference type="ChEBI" id="CHEBI:137386"/>
        <dbReference type="ChEBI" id="CHEBI:137387"/>
        <dbReference type="EC" id="2.1.1.63"/>
    </reaction>
</comment>
<comment type="caution">
    <text evidence="12">The sequence shown here is derived from an EMBL/GenBank/DDBJ whole genome shotgun (WGS) entry which is preliminary data.</text>
</comment>
<keyword evidence="4 9" id="KW-0489">Methyltransferase</keyword>
<evidence type="ECO:0000256" key="7">
    <source>
        <dbReference type="ARBA" id="ARBA00023204"/>
    </source>
</evidence>
<keyword evidence="3 9" id="KW-0963">Cytoplasm</keyword>
<comment type="function">
    <text evidence="9">Involved in the cellular defense against the biological effects of O6-methylguanine (O6-MeG) and O4-methylthymine (O4-MeT) in DNA. Repairs the methylated nucleobase in DNA by stoichiometrically transferring the methyl group to a cysteine residue in the enzyme. This is a suicide reaction: the enzyme is irreversibly inactivated.</text>
</comment>
<evidence type="ECO:0000256" key="3">
    <source>
        <dbReference type="ARBA" id="ARBA00022490"/>
    </source>
</evidence>
<dbReference type="EC" id="2.1.1.63" evidence="9"/>
<dbReference type="PANTHER" id="PTHR10815:SF12">
    <property type="entry name" value="METHYLATED-DNA--PROTEIN-CYSTEINE METHYLTRANSFERASE, INDUCIBLE"/>
    <property type="match status" value="1"/>
</dbReference>
<feature type="domain" description="Methylated-DNA-[protein]-cysteine S-methyltransferase DNA binding" evidence="10">
    <location>
        <begin position="92"/>
        <end position="171"/>
    </location>
</feature>
<name>A0A364K9E2_9BACL</name>
<dbReference type="NCBIfam" id="TIGR00589">
    <property type="entry name" value="ogt"/>
    <property type="match status" value="1"/>
</dbReference>
<keyword evidence="13" id="KW-1185">Reference proteome</keyword>
<dbReference type="InterPro" id="IPR036217">
    <property type="entry name" value="MethylDNA_cys_MeTrfase_DNAb"/>
</dbReference>
<dbReference type="OrthoDB" id="9802228at2"/>
<sequence>MSPNTRIVTWSQMDSPVGLLTLAATKDGLCHILFSKSGEPTIGLKVWLNKTFRSFQLEKNDSELLLYSEQLDRYFDQTIKEFDVPLDIYGTPFQKRVWKQLQSIPYGEVRSYKEVAEAIGIPKAVRAVGGANNRNPVSIIIPCHRVIGSNGSLVGYGGGLFIKEFLLTLEGYLPHED</sequence>
<evidence type="ECO:0000256" key="8">
    <source>
        <dbReference type="ARBA" id="ARBA00049348"/>
    </source>
</evidence>
<dbReference type="GO" id="GO:0006307">
    <property type="term" value="P:DNA alkylation repair"/>
    <property type="evidence" value="ECO:0007669"/>
    <property type="project" value="UniProtKB-UniRule"/>
</dbReference>
<comment type="catalytic activity">
    <reaction evidence="8 9">
        <text>a 6-O-methyl-2'-deoxyguanosine in DNA + L-cysteinyl-[protein] = S-methyl-L-cysteinyl-[protein] + a 2'-deoxyguanosine in DNA</text>
        <dbReference type="Rhea" id="RHEA:24000"/>
        <dbReference type="Rhea" id="RHEA-COMP:10131"/>
        <dbReference type="Rhea" id="RHEA-COMP:10132"/>
        <dbReference type="Rhea" id="RHEA-COMP:11367"/>
        <dbReference type="Rhea" id="RHEA-COMP:11368"/>
        <dbReference type="ChEBI" id="CHEBI:29950"/>
        <dbReference type="ChEBI" id="CHEBI:82612"/>
        <dbReference type="ChEBI" id="CHEBI:85445"/>
        <dbReference type="ChEBI" id="CHEBI:85448"/>
        <dbReference type="EC" id="2.1.1.63"/>
    </reaction>
</comment>
<dbReference type="HAMAP" id="MF_00772">
    <property type="entry name" value="OGT"/>
    <property type="match status" value="1"/>
</dbReference>
<reference evidence="12 13" key="1">
    <citation type="submission" date="2018-06" db="EMBL/GenBank/DDBJ databases">
        <title>Thermoflavimicrobium daqus sp. nov., a thermophilic microbe isolated from Moutai-flavour Daqu.</title>
        <authorList>
            <person name="Wang X."/>
            <person name="Zhou H."/>
        </authorList>
    </citation>
    <scope>NUCLEOTIDE SEQUENCE [LARGE SCALE GENOMIC DNA]</scope>
    <source>
        <strain evidence="12 13">FBKL4.011</strain>
    </source>
</reference>
<dbReference type="GO" id="GO:0003908">
    <property type="term" value="F:methylated-DNA-[protein]-cysteine S-methyltransferase activity"/>
    <property type="evidence" value="ECO:0007669"/>
    <property type="project" value="UniProtKB-UniRule"/>
</dbReference>
<feature type="domain" description="Methylguanine DNA methyltransferase ribonuclease-like" evidence="11">
    <location>
        <begin position="10"/>
        <end position="88"/>
    </location>
</feature>
<keyword evidence="5 9" id="KW-0808">Transferase</keyword>
<dbReference type="InterPro" id="IPR023546">
    <property type="entry name" value="MGMT"/>
</dbReference>
<dbReference type="InterPro" id="IPR001497">
    <property type="entry name" value="MethylDNA_cys_MeTrfase_AS"/>
</dbReference>
<dbReference type="GO" id="GO:0005737">
    <property type="term" value="C:cytoplasm"/>
    <property type="evidence" value="ECO:0007669"/>
    <property type="project" value="UniProtKB-SubCell"/>
</dbReference>
<reference evidence="12 13" key="2">
    <citation type="submission" date="2018-06" db="EMBL/GenBank/DDBJ databases">
        <authorList>
            <person name="Zhirakovskaya E."/>
        </authorList>
    </citation>
    <scope>NUCLEOTIDE SEQUENCE [LARGE SCALE GENOMIC DNA]</scope>
    <source>
        <strain evidence="12 13">FBKL4.011</strain>
    </source>
</reference>
<dbReference type="PROSITE" id="PS00374">
    <property type="entry name" value="MGMT"/>
    <property type="match status" value="1"/>
</dbReference>
<dbReference type="Pfam" id="PF02870">
    <property type="entry name" value="Methyltransf_1N"/>
    <property type="match status" value="1"/>
</dbReference>
<dbReference type="GO" id="GO:0032259">
    <property type="term" value="P:methylation"/>
    <property type="evidence" value="ECO:0007669"/>
    <property type="project" value="UniProtKB-KW"/>
</dbReference>
<evidence type="ECO:0000256" key="2">
    <source>
        <dbReference type="ARBA" id="ARBA00008711"/>
    </source>
</evidence>
<evidence type="ECO:0000313" key="12">
    <source>
        <dbReference type="EMBL" id="RAL26917.1"/>
    </source>
</evidence>
<evidence type="ECO:0000256" key="6">
    <source>
        <dbReference type="ARBA" id="ARBA00022763"/>
    </source>
</evidence>
<dbReference type="PANTHER" id="PTHR10815">
    <property type="entry name" value="METHYLATED-DNA--PROTEIN-CYSTEINE METHYLTRANSFERASE"/>
    <property type="match status" value="1"/>
</dbReference>
<dbReference type="SUPFAM" id="SSF53155">
    <property type="entry name" value="Methylated DNA-protein cysteine methyltransferase domain"/>
    <property type="match status" value="1"/>
</dbReference>
<evidence type="ECO:0000259" key="11">
    <source>
        <dbReference type="Pfam" id="PF02870"/>
    </source>
</evidence>
<comment type="miscellaneous">
    <text evidence="9">This enzyme catalyzes only one turnover and therefore is not strictly catalytic. According to one definition, an enzyme is a biocatalyst that acts repeatedly and over many reaction cycles.</text>
</comment>
<organism evidence="12 13">
    <name type="scientific">Thermoflavimicrobium daqui</name>
    <dbReference type="NCBI Taxonomy" id="2137476"/>
    <lineage>
        <taxon>Bacteria</taxon>
        <taxon>Bacillati</taxon>
        <taxon>Bacillota</taxon>
        <taxon>Bacilli</taxon>
        <taxon>Bacillales</taxon>
        <taxon>Thermoactinomycetaceae</taxon>
        <taxon>Thermoflavimicrobium</taxon>
    </lineage>
</organism>
<comment type="subcellular location">
    <subcellularLocation>
        <location evidence="9">Cytoplasm</location>
    </subcellularLocation>
</comment>
<dbReference type="InterPro" id="IPR014048">
    <property type="entry name" value="MethylDNA_cys_MeTrfase_DNA-bd"/>
</dbReference>
<dbReference type="InterPro" id="IPR036631">
    <property type="entry name" value="MGMT_N_sf"/>
</dbReference>
<dbReference type="Gene3D" id="1.10.10.10">
    <property type="entry name" value="Winged helix-like DNA-binding domain superfamily/Winged helix DNA-binding domain"/>
    <property type="match status" value="1"/>
</dbReference>
<evidence type="ECO:0000256" key="4">
    <source>
        <dbReference type="ARBA" id="ARBA00022603"/>
    </source>
</evidence>
<accession>A0A364K9E2</accession>
<dbReference type="RefSeq" id="WP_113657521.1">
    <property type="nucleotide sequence ID" value="NZ_KZ845663.1"/>
</dbReference>
<dbReference type="Proteomes" id="UP000251213">
    <property type="component" value="Unassembled WGS sequence"/>
</dbReference>
<proteinExistence type="inferred from homology"/>
<feature type="active site" description="Nucleophile; methyl group acceptor" evidence="9">
    <location>
        <position position="143"/>
    </location>
</feature>
<keyword evidence="7 9" id="KW-0234">DNA repair</keyword>